<reference evidence="7" key="1">
    <citation type="journal article" date="2023" name="Arch. Microbiol.">
        <title>Desulfoferula mesophilus gen. nov. sp. nov., a mesophilic sulfate-reducing bacterium isolated from a brackish lake sediment.</title>
        <authorList>
            <person name="Watanabe T."/>
            <person name="Yabe T."/>
            <person name="Tsuji J.M."/>
            <person name="Fukui M."/>
        </authorList>
    </citation>
    <scope>NUCLEOTIDE SEQUENCE [LARGE SCALE GENOMIC DNA]</scope>
    <source>
        <strain evidence="7">12FAK</strain>
    </source>
</reference>
<dbReference type="GO" id="GO:0030288">
    <property type="term" value="C:outer membrane-bounded periplasmic space"/>
    <property type="evidence" value="ECO:0007669"/>
    <property type="project" value="UniProtKB-ARBA"/>
</dbReference>
<keyword evidence="7" id="KW-1185">Reference proteome</keyword>
<name>A0AAU9F2M2_9BACT</name>
<dbReference type="InterPro" id="IPR030678">
    <property type="entry name" value="Peptide/Ni-bd"/>
</dbReference>
<dbReference type="GO" id="GO:0043190">
    <property type="term" value="C:ATP-binding cassette (ABC) transporter complex"/>
    <property type="evidence" value="ECO:0007669"/>
    <property type="project" value="InterPro"/>
</dbReference>
<dbReference type="KEGG" id="dmp:FAK_36840"/>
<dbReference type="CDD" id="cd00995">
    <property type="entry name" value="PBP2_NikA_DppA_OppA_like"/>
    <property type="match status" value="1"/>
</dbReference>
<keyword evidence="2" id="KW-0813">Transport</keyword>
<feature type="chain" id="PRO_5043381253" evidence="4">
    <location>
        <begin position="31"/>
        <end position="523"/>
    </location>
</feature>
<evidence type="ECO:0000313" key="6">
    <source>
        <dbReference type="EMBL" id="BEQ16618.1"/>
    </source>
</evidence>
<keyword evidence="3 4" id="KW-0732">Signal</keyword>
<dbReference type="SUPFAM" id="SSF53850">
    <property type="entry name" value="Periplasmic binding protein-like II"/>
    <property type="match status" value="1"/>
</dbReference>
<evidence type="ECO:0000313" key="7">
    <source>
        <dbReference type="Proteomes" id="UP001366166"/>
    </source>
</evidence>
<dbReference type="Proteomes" id="UP001366166">
    <property type="component" value="Chromosome"/>
</dbReference>
<feature type="domain" description="Solute-binding protein family 5" evidence="5">
    <location>
        <begin position="81"/>
        <end position="443"/>
    </location>
</feature>
<dbReference type="Gene3D" id="3.10.105.10">
    <property type="entry name" value="Dipeptide-binding Protein, Domain 3"/>
    <property type="match status" value="1"/>
</dbReference>
<protein>
    <submittedName>
        <fullName evidence="6">Peptide ABC transporter substrate-binding protein</fullName>
    </submittedName>
</protein>
<accession>A0AAU9F2M2</accession>
<dbReference type="RefSeq" id="WP_338602710.1">
    <property type="nucleotide sequence ID" value="NZ_AP028679.1"/>
</dbReference>
<sequence length="523" mass="58514">MSGIKTKFKKAGLALTVLTLALALALPGLAADKPKFGGSITVGLNTDLTAVDPHTSVAVVNAIVLHHVFEPLLAYGEDLKLMPVACESWEANKDYTAYTFHLRKNKLFHNGREMVAADVKFSLDRVMDPKISPRAKHFTGVASVEAVDKYTVVVKLKKPFAAFPHLLAYINPVIAIVPQEELAKQGGVFKEKPVGTGPYMFSEWKPDRYIILKKFDKYTGPTGPRSGLGGERVAYLDTIKLVPIPEESVSIMALLNKEIDLLQYYPPKYVEKYQKDYAKKGLVLNEVPGLSWYQVYFGVNRPVTNNVKFRQACAYAIDLDKVTQAAYLGHAKSNPSVIARGSIYRTPAHDTWYKYDPAKAKQLLKESGYKGETVVLDTTKKYIAMFRQAVAVQAAMQAVGINVKLNVVEWPVLLKKCVSGDFQMLSYGAGGTPNPALAYAYLKRGGFEDAYPEIKKIKEAALMTDDLKTLQGLYEKAHRITYEQVPWIQLYNYNYLQAHWNYVKGYKTINTGYPILWGVWLDK</sequence>
<evidence type="ECO:0000256" key="1">
    <source>
        <dbReference type="ARBA" id="ARBA00005695"/>
    </source>
</evidence>
<evidence type="ECO:0000256" key="3">
    <source>
        <dbReference type="ARBA" id="ARBA00022729"/>
    </source>
</evidence>
<comment type="similarity">
    <text evidence="1">Belongs to the bacterial solute-binding protein 5 family.</text>
</comment>
<dbReference type="PANTHER" id="PTHR30290:SF9">
    <property type="entry name" value="OLIGOPEPTIDE-BINDING PROTEIN APPA"/>
    <property type="match status" value="1"/>
</dbReference>
<gene>
    <name evidence="6" type="ORF">FAK_36840</name>
</gene>
<dbReference type="GO" id="GO:1904680">
    <property type="term" value="F:peptide transmembrane transporter activity"/>
    <property type="evidence" value="ECO:0007669"/>
    <property type="project" value="TreeGrafter"/>
</dbReference>
<dbReference type="Pfam" id="PF00496">
    <property type="entry name" value="SBP_bac_5"/>
    <property type="match status" value="1"/>
</dbReference>
<dbReference type="InterPro" id="IPR000914">
    <property type="entry name" value="SBP_5_dom"/>
</dbReference>
<organism evidence="6 7">
    <name type="scientific">Desulfoferula mesophila</name>
    <dbReference type="NCBI Taxonomy" id="3058419"/>
    <lineage>
        <taxon>Bacteria</taxon>
        <taxon>Pseudomonadati</taxon>
        <taxon>Thermodesulfobacteriota</taxon>
        <taxon>Desulfarculia</taxon>
        <taxon>Desulfarculales</taxon>
        <taxon>Desulfarculaceae</taxon>
        <taxon>Desulfoferula</taxon>
    </lineage>
</organism>
<evidence type="ECO:0000259" key="5">
    <source>
        <dbReference type="Pfam" id="PF00496"/>
    </source>
</evidence>
<dbReference type="PANTHER" id="PTHR30290">
    <property type="entry name" value="PERIPLASMIC BINDING COMPONENT OF ABC TRANSPORTER"/>
    <property type="match status" value="1"/>
</dbReference>
<evidence type="ECO:0000256" key="2">
    <source>
        <dbReference type="ARBA" id="ARBA00022448"/>
    </source>
</evidence>
<proteinExistence type="inferred from homology"/>
<dbReference type="InterPro" id="IPR039424">
    <property type="entry name" value="SBP_5"/>
</dbReference>
<dbReference type="GO" id="GO:0015833">
    <property type="term" value="P:peptide transport"/>
    <property type="evidence" value="ECO:0007669"/>
    <property type="project" value="TreeGrafter"/>
</dbReference>
<dbReference type="Gene3D" id="3.40.190.10">
    <property type="entry name" value="Periplasmic binding protein-like II"/>
    <property type="match status" value="1"/>
</dbReference>
<dbReference type="AlphaFoldDB" id="A0AAU9F2M2"/>
<feature type="signal peptide" evidence="4">
    <location>
        <begin position="1"/>
        <end position="30"/>
    </location>
</feature>
<dbReference type="PIRSF" id="PIRSF002741">
    <property type="entry name" value="MppA"/>
    <property type="match status" value="1"/>
</dbReference>
<evidence type="ECO:0000256" key="4">
    <source>
        <dbReference type="SAM" id="SignalP"/>
    </source>
</evidence>
<dbReference type="EMBL" id="AP028679">
    <property type="protein sequence ID" value="BEQ16618.1"/>
    <property type="molecule type" value="Genomic_DNA"/>
</dbReference>